<feature type="region of interest" description="Disordered" evidence="1">
    <location>
        <begin position="99"/>
        <end position="158"/>
    </location>
</feature>
<gene>
    <name evidence="2" type="ORF">DUNSADRAFT_8753</name>
</gene>
<evidence type="ECO:0000313" key="2">
    <source>
        <dbReference type="EMBL" id="KAF5834545.1"/>
    </source>
</evidence>
<keyword evidence="3" id="KW-1185">Reference proteome</keyword>
<comment type="caution">
    <text evidence="2">The sequence shown here is derived from an EMBL/GenBank/DDBJ whole genome shotgun (WGS) entry which is preliminary data.</text>
</comment>
<feature type="compositionally biased region" description="Low complexity" evidence="1">
    <location>
        <begin position="43"/>
        <end position="60"/>
    </location>
</feature>
<sequence>MLGQKSLAVRCFRSALSLLDTRSPPGLATAPPKPPPPEPAPPKAMQRPATAPAGKGKAAPPRAPAWGGGGSLDTPTATTAAANLRRVLQASFANNLNFSTIPSHQHPHSSRFPYPSYGRAAGGATDKLPPASASLLQGSVAPSNSSGLQGGARPSSAHPATSMLMAQNLAKASASPRALSGFALASNPAPSAQQRHQHLQQPLHSFTGFSPGTQNPSMGRPSTAPSRPTLSASLPTSFHTAMGMQRPSAAGATFQNTEGTMHVPSPLKTFISSVISSQPPKGPVESVPAWAVRATEASVEEKVKKKGGSSGSSKPAPKKGGDGKGAPKKKNPAGFQLTYPAEYYGQPSYSVANIKGLAAPKKGKGAAKKG</sequence>
<feature type="compositionally biased region" description="Pro residues" evidence="1">
    <location>
        <begin position="31"/>
        <end position="42"/>
    </location>
</feature>
<feature type="region of interest" description="Disordered" evidence="1">
    <location>
        <begin position="183"/>
        <end position="234"/>
    </location>
</feature>
<feature type="compositionally biased region" description="Polar residues" evidence="1">
    <location>
        <begin position="207"/>
        <end position="217"/>
    </location>
</feature>
<reference evidence="2" key="1">
    <citation type="submission" date="2017-08" db="EMBL/GenBank/DDBJ databases">
        <authorList>
            <person name="Polle J.E."/>
            <person name="Barry K."/>
            <person name="Cushman J."/>
            <person name="Schmutz J."/>
            <person name="Tran D."/>
            <person name="Hathwaick L.T."/>
            <person name="Yim W.C."/>
            <person name="Jenkins J."/>
            <person name="Mckie-Krisberg Z.M."/>
            <person name="Prochnik S."/>
            <person name="Lindquist E."/>
            <person name="Dockter R.B."/>
            <person name="Adam C."/>
            <person name="Molina H."/>
            <person name="Bunkerborg J."/>
            <person name="Jin E."/>
            <person name="Buchheim M."/>
            <person name="Magnuson J."/>
        </authorList>
    </citation>
    <scope>NUCLEOTIDE SEQUENCE</scope>
    <source>
        <strain evidence="2">CCAP 19/18</strain>
    </source>
</reference>
<protein>
    <submittedName>
        <fullName evidence="2">Uncharacterized protein</fullName>
    </submittedName>
</protein>
<organism evidence="2 3">
    <name type="scientific">Dunaliella salina</name>
    <name type="common">Green alga</name>
    <name type="synonym">Protococcus salinus</name>
    <dbReference type="NCBI Taxonomy" id="3046"/>
    <lineage>
        <taxon>Eukaryota</taxon>
        <taxon>Viridiplantae</taxon>
        <taxon>Chlorophyta</taxon>
        <taxon>core chlorophytes</taxon>
        <taxon>Chlorophyceae</taxon>
        <taxon>CS clade</taxon>
        <taxon>Chlamydomonadales</taxon>
        <taxon>Dunaliellaceae</taxon>
        <taxon>Dunaliella</taxon>
    </lineage>
</organism>
<accession>A0ABQ7GIV0</accession>
<name>A0ABQ7GIV0_DUNSA</name>
<feature type="compositionally biased region" description="Polar residues" evidence="1">
    <location>
        <begin position="223"/>
        <end position="234"/>
    </location>
</feature>
<dbReference type="Proteomes" id="UP000815325">
    <property type="component" value="Unassembled WGS sequence"/>
</dbReference>
<feature type="region of interest" description="Disordered" evidence="1">
    <location>
        <begin position="20"/>
        <end position="78"/>
    </location>
</feature>
<proteinExistence type="predicted"/>
<feature type="region of interest" description="Disordered" evidence="1">
    <location>
        <begin position="296"/>
        <end position="333"/>
    </location>
</feature>
<feature type="compositionally biased region" description="Polar residues" evidence="1">
    <location>
        <begin position="134"/>
        <end position="147"/>
    </location>
</feature>
<dbReference type="EMBL" id="MU069750">
    <property type="protein sequence ID" value="KAF5834545.1"/>
    <property type="molecule type" value="Genomic_DNA"/>
</dbReference>
<evidence type="ECO:0000256" key="1">
    <source>
        <dbReference type="SAM" id="MobiDB-lite"/>
    </source>
</evidence>
<evidence type="ECO:0000313" key="3">
    <source>
        <dbReference type="Proteomes" id="UP000815325"/>
    </source>
</evidence>